<organism evidence="1 2">
    <name type="scientific">Chiloscyllium punctatum</name>
    <name type="common">Brownbanded bambooshark</name>
    <name type="synonym">Hemiscyllium punctatum</name>
    <dbReference type="NCBI Taxonomy" id="137246"/>
    <lineage>
        <taxon>Eukaryota</taxon>
        <taxon>Metazoa</taxon>
        <taxon>Chordata</taxon>
        <taxon>Craniata</taxon>
        <taxon>Vertebrata</taxon>
        <taxon>Chondrichthyes</taxon>
        <taxon>Elasmobranchii</taxon>
        <taxon>Galeomorphii</taxon>
        <taxon>Galeoidea</taxon>
        <taxon>Orectolobiformes</taxon>
        <taxon>Hemiscylliidae</taxon>
        <taxon>Chiloscyllium</taxon>
    </lineage>
</organism>
<reference evidence="1 2" key="1">
    <citation type="journal article" date="2018" name="Nat. Ecol. Evol.">
        <title>Shark genomes provide insights into elasmobranch evolution and the origin of vertebrates.</title>
        <authorList>
            <person name="Hara Y"/>
            <person name="Yamaguchi K"/>
            <person name="Onimaru K"/>
            <person name="Kadota M"/>
            <person name="Koyanagi M"/>
            <person name="Keeley SD"/>
            <person name="Tatsumi K"/>
            <person name="Tanaka K"/>
            <person name="Motone F"/>
            <person name="Kageyama Y"/>
            <person name="Nozu R"/>
            <person name="Adachi N"/>
            <person name="Nishimura O"/>
            <person name="Nakagawa R"/>
            <person name="Tanegashima C"/>
            <person name="Kiyatake I"/>
            <person name="Matsumoto R"/>
            <person name="Murakumo K"/>
            <person name="Nishida K"/>
            <person name="Terakita A"/>
            <person name="Kuratani S"/>
            <person name="Sato K"/>
            <person name="Hyodo S Kuraku.S."/>
        </authorList>
    </citation>
    <scope>NUCLEOTIDE SEQUENCE [LARGE SCALE GENOMIC DNA]</scope>
</reference>
<comment type="caution">
    <text evidence="1">The sequence shown here is derived from an EMBL/GenBank/DDBJ whole genome shotgun (WGS) entry which is preliminary data.</text>
</comment>
<accession>A0A401S3H7</accession>
<evidence type="ECO:0000313" key="1">
    <source>
        <dbReference type="EMBL" id="GCC24944.1"/>
    </source>
</evidence>
<dbReference type="AlphaFoldDB" id="A0A401S3H7"/>
<dbReference type="EMBL" id="BEZZ01000072">
    <property type="protein sequence ID" value="GCC24944.1"/>
    <property type="molecule type" value="Genomic_DNA"/>
</dbReference>
<keyword evidence="2" id="KW-1185">Reference proteome</keyword>
<protein>
    <submittedName>
        <fullName evidence="1">Uncharacterized protein</fullName>
    </submittedName>
</protein>
<gene>
    <name evidence="1" type="ORF">chiPu_0003347</name>
</gene>
<dbReference type="Proteomes" id="UP000287033">
    <property type="component" value="Unassembled WGS sequence"/>
</dbReference>
<proteinExistence type="predicted"/>
<evidence type="ECO:0000313" key="2">
    <source>
        <dbReference type="Proteomes" id="UP000287033"/>
    </source>
</evidence>
<sequence length="154" mass="17759">MKAMMVWNCEDEESEVGTLKMMGSRDAGIMSTAIDRQDAAIPTCSIFCYFHHTTQYPSLPSVPSTNSSQTNPENIQDDFQWRRGTTEHNHDNKMNLHMCNECHRKKTVPQRISLLLLELGSYRFGLLLNYEIYNILKPPKPPKPLPKEVKEVVY</sequence>
<name>A0A401S3H7_CHIPU</name>